<name>A0AAV4Q9V9_CAEEX</name>
<gene>
    <name evidence="2" type="ORF">CEXT_298501</name>
</gene>
<sequence>MSHPPNLLNKNRPDRFDLLMRPSSKMPATGGHERPCANVSIPVVLGQRRPFAFFRLSVRSADCFSPNPRQLSARGNNNNRRYISAIEGASGFILALD</sequence>
<evidence type="ECO:0000313" key="2">
    <source>
        <dbReference type="EMBL" id="GIY05890.1"/>
    </source>
</evidence>
<dbReference type="Proteomes" id="UP001054945">
    <property type="component" value="Unassembled WGS sequence"/>
</dbReference>
<comment type="caution">
    <text evidence="2">The sequence shown here is derived from an EMBL/GenBank/DDBJ whole genome shotgun (WGS) entry which is preliminary data.</text>
</comment>
<evidence type="ECO:0008006" key="4">
    <source>
        <dbReference type="Google" id="ProtNLM"/>
    </source>
</evidence>
<accession>A0AAV4Q9V9</accession>
<dbReference type="EMBL" id="BPLR01005891">
    <property type="protein sequence ID" value="GIY05890.1"/>
    <property type="molecule type" value="Genomic_DNA"/>
</dbReference>
<organism evidence="2 3">
    <name type="scientific">Caerostris extrusa</name>
    <name type="common">Bark spider</name>
    <name type="synonym">Caerostris bankana</name>
    <dbReference type="NCBI Taxonomy" id="172846"/>
    <lineage>
        <taxon>Eukaryota</taxon>
        <taxon>Metazoa</taxon>
        <taxon>Ecdysozoa</taxon>
        <taxon>Arthropoda</taxon>
        <taxon>Chelicerata</taxon>
        <taxon>Arachnida</taxon>
        <taxon>Araneae</taxon>
        <taxon>Araneomorphae</taxon>
        <taxon>Entelegynae</taxon>
        <taxon>Araneoidea</taxon>
        <taxon>Araneidae</taxon>
        <taxon>Caerostris</taxon>
    </lineage>
</organism>
<evidence type="ECO:0000313" key="3">
    <source>
        <dbReference type="Proteomes" id="UP001054945"/>
    </source>
</evidence>
<keyword evidence="3" id="KW-1185">Reference proteome</keyword>
<evidence type="ECO:0000256" key="1">
    <source>
        <dbReference type="SAM" id="MobiDB-lite"/>
    </source>
</evidence>
<proteinExistence type="predicted"/>
<reference evidence="2 3" key="1">
    <citation type="submission" date="2021-06" db="EMBL/GenBank/DDBJ databases">
        <title>Caerostris extrusa draft genome.</title>
        <authorList>
            <person name="Kono N."/>
            <person name="Arakawa K."/>
        </authorList>
    </citation>
    <scope>NUCLEOTIDE SEQUENCE [LARGE SCALE GENOMIC DNA]</scope>
</reference>
<protein>
    <recommendedName>
        <fullName evidence="4">Ycf15</fullName>
    </recommendedName>
</protein>
<dbReference type="AlphaFoldDB" id="A0AAV4Q9V9"/>
<feature type="region of interest" description="Disordered" evidence="1">
    <location>
        <begin position="1"/>
        <end position="33"/>
    </location>
</feature>